<evidence type="ECO:0000313" key="2">
    <source>
        <dbReference type="Proteomes" id="UP001596414"/>
    </source>
</evidence>
<dbReference type="InterPro" id="IPR037914">
    <property type="entry name" value="SpoVT-AbrB_sf"/>
</dbReference>
<evidence type="ECO:0000313" key="1">
    <source>
        <dbReference type="EMBL" id="MFC7127702.1"/>
    </source>
</evidence>
<evidence type="ECO:0008006" key="3">
    <source>
        <dbReference type="Google" id="ProtNLM"/>
    </source>
</evidence>
<reference evidence="1 2" key="1">
    <citation type="journal article" date="2014" name="Int. J. Syst. Evol. Microbiol.">
        <title>Complete genome sequence of Corynebacterium casei LMG S-19264T (=DSM 44701T), isolated from a smear-ripened cheese.</title>
        <authorList>
            <consortium name="US DOE Joint Genome Institute (JGI-PGF)"/>
            <person name="Walter F."/>
            <person name="Albersmeier A."/>
            <person name="Kalinowski J."/>
            <person name="Ruckert C."/>
        </authorList>
    </citation>
    <scope>NUCLEOTIDE SEQUENCE [LARGE SCALE GENOMIC DNA]</scope>
    <source>
        <strain evidence="1 2">CGMCC 4.7215</strain>
    </source>
</reference>
<accession>A0ABD5X9J0</accession>
<proteinExistence type="predicted"/>
<dbReference type="Proteomes" id="UP001596414">
    <property type="component" value="Unassembled WGS sequence"/>
</dbReference>
<dbReference type="Gene3D" id="2.10.260.10">
    <property type="match status" value="1"/>
</dbReference>
<comment type="caution">
    <text evidence="1">The sequence shown here is derived from an EMBL/GenBank/DDBJ whole genome shotgun (WGS) entry which is preliminary data.</text>
</comment>
<dbReference type="EMBL" id="JBHSZQ010000051">
    <property type="protein sequence ID" value="MFC7127702.1"/>
    <property type="molecule type" value="Genomic_DNA"/>
</dbReference>
<name>A0ABD5X9J0_9EURY</name>
<sequence length="47" mass="5270">MPTTKRCPAKVLDQGRVTIDASIRRDLELEQGDFVVLQIEPLEGDSE</sequence>
<protein>
    <recommendedName>
        <fullName evidence="3">AbrB/MazE/SpoVT family DNA-binding domain-containing protein</fullName>
    </recommendedName>
</protein>
<dbReference type="AlphaFoldDB" id="A0ABD5X9J0"/>
<dbReference type="RefSeq" id="WP_267635767.1">
    <property type="nucleotide sequence ID" value="NZ_JAODIY010000001.1"/>
</dbReference>
<gene>
    <name evidence="1" type="ORF">ACFQJ7_17035</name>
</gene>
<organism evidence="1 2">
    <name type="scientific">Halovenus rubra</name>
    <dbReference type="NCBI Taxonomy" id="869890"/>
    <lineage>
        <taxon>Archaea</taxon>
        <taxon>Methanobacteriati</taxon>
        <taxon>Methanobacteriota</taxon>
        <taxon>Stenosarchaea group</taxon>
        <taxon>Halobacteria</taxon>
        <taxon>Halobacteriales</taxon>
        <taxon>Haloarculaceae</taxon>
        <taxon>Halovenus</taxon>
    </lineage>
</organism>
<dbReference type="SUPFAM" id="SSF89447">
    <property type="entry name" value="AbrB/MazE/MraZ-like"/>
    <property type="match status" value="1"/>
</dbReference>